<name>A0A9D9IBZ9_9SPIO</name>
<evidence type="ECO:0000313" key="5">
    <source>
        <dbReference type="EMBL" id="MBO8469808.1"/>
    </source>
</evidence>
<dbReference type="PROSITE" id="PS50893">
    <property type="entry name" value="ABC_TRANSPORTER_2"/>
    <property type="match status" value="1"/>
</dbReference>
<dbReference type="SUPFAM" id="SSF52540">
    <property type="entry name" value="P-loop containing nucleoside triphosphate hydrolases"/>
    <property type="match status" value="1"/>
</dbReference>
<dbReference type="GO" id="GO:0015833">
    <property type="term" value="P:peptide transport"/>
    <property type="evidence" value="ECO:0007669"/>
    <property type="project" value="InterPro"/>
</dbReference>
<dbReference type="CDD" id="cd03257">
    <property type="entry name" value="ABC_NikE_OppD_transporters"/>
    <property type="match status" value="1"/>
</dbReference>
<dbReference type="EMBL" id="JADIMF010000143">
    <property type="protein sequence ID" value="MBO8469808.1"/>
    <property type="molecule type" value="Genomic_DNA"/>
</dbReference>
<dbReference type="InterPro" id="IPR013563">
    <property type="entry name" value="Oligopep_ABC_C"/>
</dbReference>
<dbReference type="GO" id="GO:0016887">
    <property type="term" value="F:ATP hydrolysis activity"/>
    <property type="evidence" value="ECO:0007669"/>
    <property type="project" value="InterPro"/>
</dbReference>
<comment type="caution">
    <text evidence="5">The sequence shown here is derived from an EMBL/GenBank/DDBJ whole genome shotgun (WGS) entry which is preliminary data.</text>
</comment>
<evidence type="ECO:0000259" key="4">
    <source>
        <dbReference type="PROSITE" id="PS50893"/>
    </source>
</evidence>
<sequence length="327" mass="36754">MAKEELLRVENLKKYFATNSGMLHAVDDVSFTLAKGETLGVVGESGCGKSTLGRTILRLHEPTEGRIFFHGEDITTVDKKRMKELRRNMQIIFQDPFASLNPRMTVAQTIEESLLIQGLFSRRDKDGLRKRVHELMDLVGLSERLVNSYPHELDGGRRQRIGIARVLALNPEFIVCDEPVSALDVSIQAQILNLMQDLQDSFGFSYLFITHDLSVVKHLSDEIMVMYLGKMVEKCSTADLFRNPIHPYTQALLSAIPVPDPDFHAERIILEGEISSPIDPPEGCRFAARCRFATERCRKGDIPLHEAEPGHFVACVLDQNKNPGGIK</sequence>
<organism evidence="5 6">
    <name type="scientific">Candidatus Ornithospirochaeta stercoravium</name>
    <dbReference type="NCBI Taxonomy" id="2840897"/>
    <lineage>
        <taxon>Bacteria</taxon>
        <taxon>Pseudomonadati</taxon>
        <taxon>Spirochaetota</taxon>
        <taxon>Spirochaetia</taxon>
        <taxon>Spirochaetales</taxon>
        <taxon>Spirochaetaceae</taxon>
        <taxon>Spirochaetaceae incertae sedis</taxon>
        <taxon>Candidatus Ornithospirochaeta</taxon>
    </lineage>
</organism>
<dbReference type="SMART" id="SM00382">
    <property type="entry name" value="AAA"/>
    <property type="match status" value="1"/>
</dbReference>
<protein>
    <submittedName>
        <fullName evidence="5">ATP-binding cassette domain-containing protein</fullName>
    </submittedName>
</protein>
<keyword evidence="3 5" id="KW-0067">ATP-binding</keyword>
<dbReference type="GO" id="GO:0005524">
    <property type="term" value="F:ATP binding"/>
    <property type="evidence" value="ECO:0007669"/>
    <property type="project" value="UniProtKB-KW"/>
</dbReference>
<dbReference type="Pfam" id="PF08352">
    <property type="entry name" value="oligo_HPY"/>
    <property type="match status" value="1"/>
</dbReference>
<reference evidence="5" key="2">
    <citation type="journal article" date="2021" name="PeerJ">
        <title>Extensive microbial diversity within the chicken gut microbiome revealed by metagenomics and culture.</title>
        <authorList>
            <person name="Gilroy R."/>
            <person name="Ravi A."/>
            <person name="Getino M."/>
            <person name="Pursley I."/>
            <person name="Horton D.L."/>
            <person name="Alikhan N.F."/>
            <person name="Baker D."/>
            <person name="Gharbi K."/>
            <person name="Hall N."/>
            <person name="Watson M."/>
            <person name="Adriaenssens E.M."/>
            <person name="Foster-Nyarko E."/>
            <person name="Jarju S."/>
            <person name="Secka A."/>
            <person name="Antonio M."/>
            <person name="Oren A."/>
            <person name="Chaudhuri R.R."/>
            <person name="La Ragione R."/>
            <person name="Hildebrand F."/>
            <person name="Pallen M.J."/>
        </authorList>
    </citation>
    <scope>NUCLEOTIDE SEQUENCE</scope>
    <source>
        <strain evidence="5">14700</strain>
    </source>
</reference>
<evidence type="ECO:0000313" key="6">
    <source>
        <dbReference type="Proteomes" id="UP000810292"/>
    </source>
</evidence>
<dbReference type="PANTHER" id="PTHR43776:SF8">
    <property type="entry name" value="ABC TRANSPORTER, ATP-BINDING PROTEIN"/>
    <property type="match status" value="1"/>
</dbReference>
<keyword evidence="1" id="KW-0813">Transport</keyword>
<dbReference type="Pfam" id="PF00005">
    <property type="entry name" value="ABC_tran"/>
    <property type="match status" value="1"/>
</dbReference>
<dbReference type="InterPro" id="IPR003593">
    <property type="entry name" value="AAA+_ATPase"/>
</dbReference>
<keyword evidence="2" id="KW-0547">Nucleotide-binding</keyword>
<feature type="domain" description="ABC transporter" evidence="4">
    <location>
        <begin position="7"/>
        <end position="253"/>
    </location>
</feature>
<dbReference type="InterPro" id="IPR027417">
    <property type="entry name" value="P-loop_NTPase"/>
</dbReference>
<dbReference type="AlphaFoldDB" id="A0A9D9IBZ9"/>
<gene>
    <name evidence="5" type="ORF">IAA72_08500</name>
</gene>
<dbReference type="GO" id="GO:0055085">
    <property type="term" value="P:transmembrane transport"/>
    <property type="evidence" value="ECO:0007669"/>
    <property type="project" value="UniProtKB-ARBA"/>
</dbReference>
<evidence type="ECO:0000256" key="1">
    <source>
        <dbReference type="ARBA" id="ARBA00022448"/>
    </source>
</evidence>
<dbReference type="FunFam" id="3.40.50.300:FF:000016">
    <property type="entry name" value="Oligopeptide ABC transporter ATP-binding component"/>
    <property type="match status" value="1"/>
</dbReference>
<accession>A0A9D9IBZ9</accession>
<evidence type="ECO:0000256" key="3">
    <source>
        <dbReference type="ARBA" id="ARBA00022840"/>
    </source>
</evidence>
<proteinExistence type="predicted"/>
<reference evidence="5" key="1">
    <citation type="submission" date="2020-10" db="EMBL/GenBank/DDBJ databases">
        <authorList>
            <person name="Gilroy R."/>
        </authorList>
    </citation>
    <scope>NUCLEOTIDE SEQUENCE</scope>
    <source>
        <strain evidence="5">14700</strain>
    </source>
</reference>
<dbReference type="InterPro" id="IPR003439">
    <property type="entry name" value="ABC_transporter-like_ATP-bd"/>
</dbReference>
<dbReference type="Proteomes" id="UP000810292">
    <property type="component" value="Unassembled WGS sequence"/>
</dbReference>
<dbReference type="Gene3D" id="3.40.50.300">
    <property type="entry name" value="P-loop containing nucleotide triphosphate hydrolases"/>
    <property type="match status" value="1"/>
</dbReference>
<dbReference type="PANTHER" id="PTHR43776">
    <property type="entry name" value="TRANSPORT ATP-BINDING PROTEIN"/>
    <property type="match status" value="1"/>
</dbReference>
<dbReference type="NCBIfam" id="TIGR01727">
    <property type="entry name" value="oligo_HPY"/>
    <property type="match status" value="1"/>
</dbReference>
<dbReference type="InterPro" id="IPR050319">
    <property type="entry name" value="ABC_transp_ATP-bind"/>
</dbReference>
<evidence type="ECO:0000256" key="2">
    <source>
        <dbReference type="ARBA" id="ARBA00022741"/>
    </source>
</evidence>